<reference evidence="3" key="1">
    <citation type="submission" date="2021-02" db="EMBL/GenBank/DDBJ databases">
        <title>Psilocybe cubensis genome.</title>
        <authorList>
            <person name="Mckernan K.J."/>
            <person name="Crawford S."/>
            <person name="Trippe A."/>
            <person name="Kane L.T."/>
            <person name="Mclaughlin S."/>
        </authorList>
    </citation>
    <scope>NUCLEOTIDE SEQUENCE [LARGE SCALE GENOMIC DNA]</scope>
    <source>
        <strain evidence="3">MGC-MH-2018</strain>
    </source>
</reference>
<evidence type="ECO:0000256" key="1">
    <source>
        <dbReference type="SAM" id="MobiDB-lite"/>
    </source>
</evidence>
<protein>
    <recommendedName>
        <fullName evidence="2">Complex 1 LYR protein domain-containing protein</fullName>
    </recommendedName>
</protein>
<organism evidence="3">
    <name type="scientific">Psilocybe cubensis</name>
    <name type="common">Psychedelic mushroom</name>
    <name type="synonym">Stropharia cubensis</name>
    <dbReference type="NCBI Taxonomy" id="181762"/>
    <lineage>
        <taxon>Eukaryota</taxon>
        <taxon>Fungi</taxon>
        <taxon>Dikarya</taxon>
        <taxon>Basidiomycota</taxon>
        <taxon>Agaricomycotina</taxon>
        <taxon>Agaricomycetes</taxon>
        <taxon>Agaricomycetidae</taxon>
        <taxon>Agaricales</taxon>
        <taxon>Agaricineae</taxon>
        <taxon>Strophariaceae</taxon>
        <taxon>Psilocybe</taxon>
    </lineage>
</organism>
<feature type="region of interest" description="Disordered" evidence="1">
    <location>
        <begin position="269"/>
        <end position="295"/>
    </location>
</feature>
<accession>A0A8H8CQ35</accession>
<evidence type="ECO:0000259" key="2">
    <source>
        <dbReference type="Pfam" id="PF05347"/>
    </source>
</evidence>
<comment type="caution">
    <text evidence="3">The sequence shown here is derived from an EMBL/GenBank/DDBJ whole genome shotgun (WGS) entry which is preliminary data.</text>
</comment>
<evidence type="ECO:0000313" key="3">
    <source>
        <dbReference type="EMBL" id="KAG5174617.1"/>
    </source>
</evidence>
<dbReference type="AlphaFoldDB" id="A0A8H8CQ35"/>
<gene>
    <name evidence="3" type="ORF">JR316_001279</name>
</gene>
<dbReference type="EMBL" id="JAFIQS010000001">
    <property type="protein sequence ID" value="KAG5174617.1"/>
    <property type="molecule type" value="Genomic_DNA"/>
</dbReference>
<dbReference type="InterPro" id="IPR008011">
    <property type="entry name" value="Complex1_LYR_dom"/>
</dbReference>
<name>A0A8H8CQ35_PSICU</name>
<proteinExistence type="predicted"/>
<feature type="compositionally biased region" description="Basic and acidic residues" evidence="1">
    <location>
        <begin position="274"/>
        <end position="284"/>
    </location>
</feature>
<dbReference type="OrthoDB" id="2571149at2759"/>
<sequence length="381" mass="45343">MSGTYQLTPESSAFRANLANLVSPLRRVRTRTPFFRLAAHRIPTLWELYRGLLRNSPTEQVKFRVRLAFRQNRYLTSPEETRKQLEKGYKYLDFFKKAMEGDTYRQGVMMRYSDMILLKREKSQMKRLLLEEMDWQLERRNQPKMTGGFIRPSILNVPLPRLMPQPQATSMIFVKRRTARELRHFRRDSFEEQLQDLRIEAEFEDGLQRMVSVPFPICFSGEAQSEWQQPIREAISEIQASQTRDYERANMPFPTELVEQVLEARREKHRNLTRARERERRGEMTKNALKRKRGTPPSWVIATMTPKRRHMDQVSRSLSEVGYVALVKRRLGFKLKNPDAGLELGEEENRPLLDLTTEAIRTENRRRADEERRMIQRLSRK</sequence>
<dbReference type="Pfam" id="PF05347">
    <property type="entry name" value="Complex1_LYR"/>
    <property type="match status" value="1"/>
</dbReference>
<feature type="domain" description="Complex 1 LYR protein" evidence="2">
    <location>
        <begin position="48"/>
        <end position="93"/>
    </location>
</feature>